<dbReference type="Pfam" id="PF01523">
    <property type="entry name" value="PmbA_TldD_1st"/>
    <property type="match status" value="1"/>
</dbReference>
<dbReference type="PANTHER" id="PTHR43421">
    <property type="entry name" value="METALLOPROTEASE PMBA"/>
    <property type="match status" value="1"/>
</dbReference>
<evidence type="ECO:0000313" key="5">
    <source>
        <dbReference type="EMBL" id="HHL43661.1"/>
    </source>
</evidence>
<dbReference type="Proteomes" id="UP000885830">
    <property type="component" value="Unassembled WGS sequence"/>
</dbReference>
<dbReference type="InterPro" id="IPR045570">
    <property type="entry name" value="Metalloprtase-TldD/E_cen_dom"/>
</dbReference>
<evidence type="ECO:0000259" key="4">
    <source>
        <dbReference type="Pfam" id="PF19290"/>
    </source>
</evidence>
<dbReference type="SUPFAM" id="SSF111283">
    <property type="entry name" value="Putative modulator of DNA gyrase, PmbA/TldD"/>
    <property type="match status" value="1"/>
</dbReference>
<accession>A0A7C5QQD1</accession>
<dbReference type="InterPro" id="IPR035068">
    <property type="entry name" value="TldD/PmbA_N"/>
</dbReference>
<proteinExistence type="inferred from homology"/>
<dbReference type="InterPro" id="IPR002510">
    <property type="entry name" value="Metalloprtase-TldD/E_N"/>
</dbReference>
<feature type="domain" description="Metalloprotease TldD/E C-terminal" evidence="3">
    <location>
        <begin position="238"/>
        <end position="454"/>
    </location>
</feature>
<dbReference type="Gene3D" id="3.30.2290.10">
    <property type="entry name" value="PmbA/TldD superfamily"/>
    <property type="match status" value="1"/>
</dbReference>
<evidence type="ECO:0000256" key="1">
    <source>
        <dbReference type="ARBA" id="ARBA00005836"/>
    </source>
</evidence>
<feature type="domain" description="Metalloprotease TldD/E N-terminal" evidence="2">
    <location>
        <begin position="33"/>
        <end position="97"/>
    </location>
</feature>
<dbReference type="GO" id="GO:0006508">
    <property type="term" value="P:proteolysis"/>
    <property type="evidence" value="ECO:0007669"/>
    <property type="project" value="InterPro"/>
</dbReference>
<gene>
    <name evidence="5" type="ORF">ENJ42_08590</name>
</gene>
<reference evidence="5" key="1">
    <citation type="journal article" date="2020" name="mSystems">
        <title>Genome- and Community-Level Interaction Insights into Carbon Utilization and Element Cycling Functions of Hydrothermarchaeota in Hydrothermal Sediment.</title>
        <authorList>
            <person name="Zhou Z."/>
            <person name="Liu Y."/>
            <person name="Xu W."/>
            <person name="Pan J."/>
            <person name="Luo Z.H."/>
            <person name="Li M."/>
        </authorList>
    </citation>
    <scope>NUCLEOTIDE SEQUENCE [LARGE SCALE GENOMIC DNA]</scope>
    <source>
        <strain evidence="5">HyVt-485</strain>
    </source>
</reference>
<dbReference type="InterPro" id="IPR045569">
    <property type="entry name" value="Metalloprtase-TldD/E_C"/>
</dbReference>
<dbReference type="GO" id="GO:0008237">
    <property type="term" value="F:metallopeptidase activity"/>
    <property type="evidence" value="ECO:0007669"/>
    <property type="project" value="InterPro"/>
</dbReference>
<organism evidence="5">
    <name type="scientific">Hellea balneolensis</name>
    <dbReference type="NCBI Taxonomy" id="287478"/>
    <lineage>
        <taxon>Bacteria</taxon>
        <taxon>Pseudomonadati</taxon>
        <taxon>Pseudomonadota</taxon>
        <taxon>Alphaproteobacteria</taxon>
        <taxon>Maricaulales</taxon>
        <taxon>Robiginitomaculaceae</taxon>
        <taxon>Hellea</taxon>
    </lineage>
</organism>
<dbReference type="AlphaFoldDB" id="A0A7C5QQD1"/>
<evidence type="ECO:0000259" key="3">
    <source>
        <dbReference type="Pfam" id="PF19289"/>
    </source>
</evidence>
<feature type="domain" description="Metalloprotease TldD/E central" evidence="4">
    <location>
        <begin position="134"/>
        <end position="231"/>
    </location>
</feature>
<comment type="caution">
    <text evidence="5">The sequence shown here is derived from an EMBL/GenBank/DDBJ whole genome shotgun (WGS) entry which is preliminary data.</text>
</comment>
<sequence length="455" mass="47987">MKTIEQTAPKPEHLKGALEHLITLAKAHGAEQADAVAAHARSLSVGVRGGALEDVDNSEGRDIGLRVMIGKRQACVSSSDLSTASLEALAERACAMAKLAPEDPHIGLADPSLLAKSKPELDIIDTQAAPMADDLLVRAKEIEAAALAVPGVKQAEGASAYVAGTAVYLLTSHGFSKGWQSTRHGQSVSAIAEQDGALERDYDYHSTRHLLDLKTTAYLGQRAGERAVARLGSKKMASGSMPVMFERRIAGSLLSSFVSAISGPSITRGVSFLKDALHSQVFAKNVQITDDPFIKRGMGSRPWDGEGVQLGATKLIEDGVLKTWLLNTATAHKLGMSTTGHATRSIGAPPGVASTNVYIHAGDTSPENMMADIGKGLLVCEMFGPSINPNTGDYSVGVSGYAIENGKRAYPVSEITIASNLKDMFSILRPCDDLIFEQATTAPTLMVPEMVIAGE</sequence>
<dbReference type="Pfam" id="PF19289">
    <property type="entry name" value="PmbA_TldD_3rd"/>
    <property type="match status" value="1"/>
</dbReference>
<dbReference type="Pfam" id="PF19290">
    <property type="entry name" value="PmbA_TldD_2nd"/>
    <property type="match status" value="1"/>
</dbReference>
<name>A0A7C5QQD1_9PROT</name>
<dbReference type="EMBL" id="DRMJ01000448">
    <property type="protein sequence ID" value="HHL43661.1"/>
    <property type="molecule type" value="Genomic_DNA"/>
</dbReference>
<dbReference type="GO" id="GO:0005829">
    <property type="term" value="C:cytosol"/>
    <property type="evidence" value="ECO:0007669"/>
    <property type="project" value="TreeGrafter"/>
</dbReference>
<comment type="similarity">
    <text evidence="1">Belongs to the peptidase U62 family.</text>
</comment>
<protein>
    <submittedName>
        <fullName evidence="5">TldD/PmbA family protein</fullName>
    </submittedName>
</protein>
<dbReference type="PANTHER" id="PTHR43421:SF1">
    <property type="entry name" value="METALLOPROTEASE PMBA"/>
    <property type="match status" value="1"/>
</dbReference>
<dbReference type="InterPro" id="IPR047657">
    <property type="entry name" value="PmbA"/>
</dbReference>
<evidence type="ECO:0000259" key="2">
    <source>
        <dbReference type="Pfam" id="PF01523"/>
    </source>
</evidence>
<dbReference type="InterPro" id="IPR036059">
    <property type="entry name" value="TldD/PmbA_sf"/>
</dbReference>